<proteinExistence type="inferred from homology"/>
<keyword evidence="4 6" id="KW-1133">Transmembrane helix</keyword>
<dbReference type="Pfam" id="PF00528">
    <property type="entry name" value="BPD_transp_1"/>
    <property type="match status" value="1"/>
</dbReference>
<dbReference type="InterPro" id="IPR035906">
    <property type="entry name" value="MetI-like_sf"/>
</dbReference>
<evidence type="ECO:0000256" key="6">
    <source>
        <dbReference type="RuleBase" id="RU363032"/>
    </source>
</evidence>
<dbReference type="SUPFAM" id="SSF161098">
    <property type="entry name" value="MetI-like"/>
    <property type="match status" value="1"/>
</dbReference>
<name>A0ABS2DIV1_9BACI</name>
<gene>
    <name evidence="8" type="ORF">JR050_09615</name>
</gene>
<feature type="domain" description="ABC transmembrane type-1" evidence="7">
    <location>
        <begin position="80"/>
        <end position="294"/>
    </location>
</feature>
<keyword evidence="3 6" id="KW-0812">Transmembrane</keyword>
<feature type="transmembrane region" description="Helical" evidence="6">
    <location>
        <begin position="222"/>
        <end position="242"/>
    </location>
</feature>
<keyword evidence="9" id="KW-1185">Reference proteome</keyword>
<dbReference type="InterPro" id="IPR000515">
    <property type="entry name" value="MetI-like"/>
</dbReference>
<keyword evidence="2 6" id="KW-0813">Transport</keyword>
<evidence type="ECO:0000313" key="8">
    <source>
        <dbReference type="EMBL" id="MBM6617925.1"/>
    </source>
</evidence>
<comment type="subcellular location">
    <subcellularLocation>
        <location evidence="6">Cell membrane</location>
        <topology evidence="6">Multi-pass membrane protein</topology>
    </subcellularLocation>
    <subcellularLocation>
        <location evidence="1">Membrane</location>
        <topology evidence="1">Multi-pass membrane protein</topology>
    </subcellularLocation>
</comment>
<accession>A0ABS2DIV1</accession>
<dbReference type="PANTHER" id="PTHR43839:SF3">
    <property type="entry name" value="OLIGOPEPTIDE ABC TRANSPORTER, PERMEASE PROTEIN"/>
    <property type="match status" value="1"/>
</dbReference>
<keyword evidence="5 6" id="KW-0472">Membrane</keyword>
<evidence type="ECO:0000256" key="3">
    <source>
        <dbReference type="ARBA" id="ARBA00022692"/>
    </source>
</evidence>
<feature type="transmembrane region" description="Helical" evidence="6">
    <location>
        <begin position="124"/>
        <end position="142"/>
    </location>
</feature>
<reference evidence="8 9" key="1">
    <citation type="submission" date="2021-02" db="EMBL/GenBank/DDBJ databases">
        <title>Bacillus sp. RD4P76, an endophyte from a halophyte.</title>
        <authorList>
            <person name="Sun J.-Q."/>
        </authorList>
    </citation>
    <scope>NUCLEOTIDE SEQUENCE [LARGE SCALE GENOMIC DNA]</scope>
    <source>
        <strain evidence="8 9">RD4P76</strain>
    </source>
</reference>
<feature type="transmembrane region" description="Helical" evidence="6">
    <location>
        <begin position="88"/>
        <end position="112"/>
    </location>
</feature>
<protein>
    <submittedName>
        <fullName evidence="8">ABC transporter permease subunit</fullName>
    </submittedName>
</protein>
<dbReference type="CDD" id="cd06261">
    <property type="entry name" value="TM_PBP2"/>
    <property type="match status" value="1"/>
</dbReference>
<dbReference type="PANTHER" id="PTHR43839">
    <property type="entry name" value="OPPC IN A BINDING PROTEIN-DEPENDENT TRANSPORT SYSTEM"/>
    <property type="match status" value="1"/>
</dbReference>
<organism evidence="8 9">
    <name type="scientific">Bacillus suaedaesalsae</name>
    <dbReference type="NCBI Taxonomy" id="2810349"/>
    <lineage>
        <taxon>Bacteria</taxon>
        <taxon>Bacillati</taxon>
        <taxon>Bacillota</taxon>
        <taxon>Bacilli</taxon>
        <taxon>Bacillales</taxon>
        <taxon>Bacillaceae</taxon>
        <taxon>Bacillus</taxon>
    </lineage>
</organism>
<evidence type="ECO:0000313" key="9">
    <source>
        <dbReference type="Proteomes" id="UP001518925"/>
    </source>
</evidence>
<comment type="similarity">
    <text evidence="6">Belongs to the binding-protein-dependent transport system permease family.</text>
</comment>
<dbReference type="Proteomes" id="UP001518925">
    <property type="component" value="Unassembled WGS sequence"/>
</dbReference>
<dbReference type="EMBL" id="JAFELM010000028">
    <property type="protein sequence ID" value="MBM6617925.1"/>
    <property type="molecule type" value="Genomic_DNA"/>
</dbReference>
<sequence length="340" mass="39049">MIRYIFRDWKFVLSFTFIVGILLVSFLFEPFYGNVEWELETIYDENGEVIVSTPFTPSQYPPFGTDRAGTPIVAKIIQGAKYTILTGLIIGLLQVIIAFIISLFYFSFPKFLKEFFEGIVESQLYVPATIVAFMSLGFMYSVDSSLEAILRLIQIQLVVLIFIGIPPLVLLLVKDIQKVMQEEYILASKTLGASRFSLFKKHIIPFMFPRLILQYSQRTVEVLMLIIHLGFLSVFLGGSVSVEIFDGVTKEYSTTNEWAGDIGKHFRDLFITPWMIYIPLIFYSITVLSFNMMTNTIQSYITDTYNRQWVRKDSSVSEVKLECNSQQQASTNPFAFLHSR</sequence>
<evidence type="ECO:0000256" key="5">
    <source>
        <dbReference type="ARBA" id="ARBA00023136"/>
    </source>
</evidence>
<dbReference type="Gene3D" id="1.10.3720.10">
    <property type="entry name" value="MetI-like"/>
    <property type="match status" value="1"/>
</dbReference>
<comment type="caution">
    <text evidence="8">The sequence shown here is derived from an EMBL/GenBank/DDBJ whole genome shotgun (WGS) entry which is preliminary data.</text>
</comment>
<feature type="transmembrane region" description="Helical" evidence="6">
    <location>
        <begin position="148"/>
        <end position="173"/>
    </location>
</feature>
<evidence type="ECO:0000256" key="4">
    <source>
        <dbReference type="ARBA" id="ARBA00022989"/>
    </source>
</evidence>
<dbReference type="PROSITE" id="PS50928">
    <property type="entry name" value="ABC_TM1"/>
    <property type="match status" value="1"/>
</dbReference>
<dbReference type="RefSeq" id="WP_204203279.1">
    <property type="nucleotide sequence ID" value="NZ_JAFELM010000028.1"/>
</dbReference>
<feature type="transmembrane region" description="Helical" evidence="6">
    <location>
        <begin position="274"/>
        <end position="293"/>
    </location>
</feature>
<evidence type="ECO:0000256" key="2">
    <source>
        <dbReference type="ARBA" id="ARBA00022448"/>
    </source>
</evidence>
<evidence type="ECO:0000256" key="1">
    <source>
        <dbReference type="ARBA" id="ARBA00004141"/>
    </source>
</evidence>
<evidence type="ECO:0000259" key="7">
    <source>
        <dbReference type="PROSITE" id="PS50928"/>
    </source>
</evidence>
<feature type="transmembrane region" description="Helical" evidence="6">
    <location>
        <begin position="12"/>
        <end position="32"/>
    </location>
</feature>